<dbReference type="GO" id="GO:0009507">
    <property type="term" value="C:chloroplast"/>
    <property type="evidence" value="ECO:0007669"/>
    <property type="project" value="UniProtKB-SubCell"/>
</dbReference>
<dbReference type="SUPFAM" id="SSF103511">
    <property type="entry name" value="Chlorophyll a-b binding protein"/>
    <property type="match status" value="1"/>
</dbReference>
<organism evidence="4 6">
    <name type="scientific">Ostreococcus lucimarinus (strain CCE9901)</name>
    <dbReference type="NCBI Taxonomy" id="436017"/>
    <lineage>
        <taxon>Eukaryota</taxon>
        <taxon>Viridiplantae</taxon>
        <taxon>Chlorophyta</taxon>
        <taxon>Mamiellophyceae</taxon>
        <taxon>Mamiellales</taxon>
        <taxon>Bathycoccaceae</taxon>
        <taxon>Ostreococcus</taxon>
    </lineage>
</organism>
<dbReference type="AlphaFoldDB" id="A4S6P1"/>
<dbReference type="Gramene" id="ABP01271">
    <property type="protein sequence ID" value="ABP01271"/>
    <property type="gene ID" value="OSTLU_29720"/>
</dbReference>
<gene>
    <name evidence="4" type="primary">CBR13a</name>
    <name evidence="5" type="synonym">CBR21b</name>
    <name evidence="4" type="synonym">ELIP</name>
    <name evidence="4" type="ORF">OSTLU_27189</name>
    <name evidence="5" type="ORF">OSTLU_29720</name>
</gene>
<evidence type="ECO:0000256" key="1">
    <source>
        <dbReference type="ARBA" id="ARBA00004229"/>
    </source>
</evidence>
<dbReference type="eggNOG" id="ENOG502SY8D">
    <property type="taxonomic scope" value="Eukaryota"/>
</dbReference>
<dbReference type="OMA" id="FEIFIVV"/>
<keyword evidence="2" id="KW-0150">Chloroplast</keyword>
<evidence type="ECO:0000256" key="2">
    <source>
        <dbReference type="ARBA" id="ARBA00022528"/>
    </source>
</evidence>
<dbReference type="KEGG" id="olu:OSTLU_27189"/>
<name>A4S6P1_OSTLU</name>
<dbReference type="Proteomes" id="UP000001568">
    <property type="component" value="Chromosome 13"/>
</dbReference>
<reference evidence="4 6" key="1">
    <citation type="journal article" date="2007" name="Proc. Natl. Acad. Sci. U.S.A.">
        <title>The tiny eukaryote Ostreococcus provides genomic insights into the paradox of plankton speciation.</title>
        <authorList>
            <person name="Palenik B."/>
            <person name="Grimwood J."/>
            <person name="Aerts A."/>
            <person name="Rouze P."/>
            <person name="Salamov A."/>
            <person name="Putnam N."/>
            <person name="Dupont C."/>
            <person name="Jorgensen R."/>
            <person name="Derelle E."/>
            <person name="Rombauts S."/>
            <person name="Zhou K."/>
            <person name="Otillar R."/>
            <person name="Merchant S.S."/>
            <person name="Podell S."/>
            <person name="Gaasterland T."/>
            <person name="Napoli C."/>
            <person name="Gendler K."/>
            <person name="Manuell A."/>
            <person name="Tai V."/>
            <person name="Vallon O."/>
            <person name="Piganeau G."/>
            <person name="Jancek S."/>
            <person name="Heijde M."/>
            <person name="Jabbari K."/>
            <person name="Bowler C."/>
            <person name="Lohr M."/>
            <person name="Robbens S."/>
            <person name="Werner G."/>
            <person name="Dubchak I."/>
            <person name="Pazour G.J."/>
            <person name="Ren Q."/>
            <person name="Paulsen I."/>
            <person name="Delwiche C."/>
            <person name="Schmutz J."/>
            <person name="Rokhsar D."/>
            <person name="Van de Peer Y."/>
            <person name="Moreau H."/>
            <person name="Grigoriev I.V."/>
        </authorList>
    </citation>
    <scope>NUCLEOTIDE SEQUENCE [LARGE SCALE GENOMIC DNA]</scope>
    <source>
        <strain evidence="4 6">CCE9901</strain>
    </source>
</reference>
<dbReference type="HOGENOM" id="CLU_1216207_0_0_1"/>
<dbReference type="InterPro" id="IPR022796">
    <property type="entry name" value="Chloroa_b-bind"/>
</dbReference>
<accession>A4S6P1</accession>
<dbReference type="Gramene" id="ABO99275">
    <property type="protein sequence ID" value="ABO99275"/>
    <property type="gene ID" value="OSTLU_27189"/>
</dbReference>
<sequence>MFAVTTRPQLAARAVVKTQRAHRRASVAVRAENDVSKAVEEANSEWKDADAASKQPTMRVDAIDPADGSIAEAAPLGNDNSMLDSVMLAFKDSRAVETINGRAAMIGWTAALYVELTSNTSFMHQLFNERTFTLADGITRTSTYPAAGFFLVPACVILTLASSLAPALKKSSPNGLDEAPEAFGPFRAEAEMTNGRGAMIGLVALPIVEKIMGGSALF</sequence>
<protein>
    <submittedName>
        <fullName evidence="4">Possible early light inducible or carotene biosynthesis related protein</fullName>
    </submittedName>
</protein>
<dbReference type="KEGG" id="olu:OSTLU_29720"/>
<keyword evidence="3" id="KW-0934">Plastid</keyword>
<dbReference type="OrthoDB" id="498150at2759"/>
<comment type="subcellular location">
    <subcellularLocation>
        <location evidence="1">Plastid</location>
        <location evidence="1">Chloroplast</location>
    </subcellularLocation>
</comment>
<dbReference type="Proteomes" id="UP000001568">
    <property type="component" value="Chromosome 21"/>
</dbReference>
<keyword evidence="6" id="KW-1185">Reference proteome</keyword>
<dbReference type="EMBL" id="CP000593">
    <property type="protein sequence ID" value="ABO99275.1"/>
    <property type="molecule type" value="Genomic_DNA"/>
</dbReference>
<evidence type="ECO:0000256" key="3">
    <source>
        <dbReference type="ARBA" id="ARBA00022640"/>
    </source>
</evidence>
<dbReference type="Pfam" id="PF00504">
    <property type="entry name" value="Chloroa_b-bind"/>
    <property type="match status" value="1"/>
</dbReference>
<evidence type="ECO:0000313" key="6">
    <source>
        <dbReference type="Proteomes" id="UP000001568"/>
    </source>
</evidence>
<evidence type="ECO:0000313" key="5">
    <source>
        <dbReference type="EMBL" id="ABP01271.1"/>
    </source>
</evidence>
<dbReference type="EMBL" id="CP000601">
    <property type="protein sequence ID" value="ABP01271.1"/>
    <property type="molecule type" value="Genomic_DNA"/>
</dbReference>
<dbReference type="STRING" id="436017.A4S6P1"/>
<proteinExistence type="predicted"/>
<dbReference type="Gene3D" id="1.10.3460.10">
    <property type="entry name" value="Chlorophyll a/b binding protein domain"/>
    <property type="match status" value="1"/>
</dbReference>
<evidence type="ECO:0000313" key="4">
    <source>
        <dbReference type="EMBL" id="ABO99275.1"/>
    </source>
</evidence>